<keyword evidence="2" id="KW-1185">Reference proteome</keyword>
<dbReference type="EMBL" id="DF974571">
    <property type="protein sequence ID" value="GAU49466.1"/>
    <property type="molecule type" value="Genomic_DNA"/>
</dbReference>
<evidence type="ECO:0000313" key="2">
    <source>
        <dbReference type="Proteomes" id="UP000242715"/>
    </source>
</evidence>
<gene>
    <name evidence="1" type="ORF">TSUD_91380</name>
</gene>
<organism evidence="1 2">
    <name type="scientific">Trifolium subterraneum</name>
    <name type="common">Subterranean clover</name>
    <dbReference type="NCBI Taxonomy" id="3900"/>
    <lineage>
        <taxon>Eukaryota</taxon>
        <taxon>Viridiplantae</taxon>
        <taxon>Streptophyta</taxon>
        <taxon>Embryophyta</taxon>
        <taxon>Tracheophyta</taxon>
        <taxon>Spermatophyta</taxon>
        <taxon>Magnoliopsida</taxon>
        <taxon>eudicotyledons</taxon>
        <taxon>Gunneridae</taxon>
        <taxon>Pentapetalae</taxon>
        <taxon>rosids</taxon>
        <taxon>fabids</taxon>
        <taxon>Fabales</taxon>
        <taxon>Fabaceae</taxon>
        <taxon>Papilionoideae</taxon>
        <taxon>50 kb inversion clade</taxon>
        <taxon>NPAAA clade</taxon>
        <taxon>Hologalegina</taxon>
        <taxon>IRL clade</taxon>
        <taxon>Trifolieae</taxon>
        <taxon>Trifolium</taxon>
    </lineage>
</organism>
<proteinExistence type="predicted"/>
<dbReference type="Proteomes" id="UP000242715">
    <property type="component" value="Unassembled WGS sequence"/>
</dbReference>
<dbReference type="AlphaFoldDB" id="A0A2Z6P158"/>
<evidence type="ECO:0000313" key="1">
    <source>
        <dbReference type="EMBL" id="GAU49466.1"/>
    </source>
</evidence>
<name>A0A2Z6P158_TRISU</name>
<protein>
    <submittedName>
        <fullName evidence="1">Uncharacterized protein</fullName>
    </submittedName>
</protein>
<accession>A0A2Z6P158</accession>
<sequence>MEKEKEFFDIFGALYCKALDDIGSFLEDAMLVSCGHSFGGLTLRRVIETSGCCWKISCYNKIGCLNTS</sequence>
<reference evidence="2" key="1">
    <citation type="journal article" date="2017" name="Front. Plant Sci.">
        <title>Climate Clever Clovers: New Paradigm to Reduce the Environmental Footprint of Ruminants by Breeding Low Methanogenic Forages Utilizing Haplotype Variation.</title>
        <authorList>
            <person name="Kaur P."/>
            <person name="Appels R."/>
            <person name="Bayer P.E."/>
            <person name="Keeble-Gagnere G."/>
            <person name="Wang J."/>
            <person name="Hirakawa H."/>
            <person name="Shirasawa K."/>
            <person name="Vercoe P."/>
            <person name="Stefanova K."/>
            <person name="Durmic Z."/>
            <person name="Nichols P."/>
            <person name="Revell C."/>
            <person name="Isobe S.N."/>
            <person name="Edwards D."/>
            <person name="Erskine W."/>
        </authorList>
    </citation>
    <scope>NUCLEOTIDE SEQUENCE [LARGE SCALE GENOMIC DNA]</scope>
    <source>
        <strain evidence="2">cv. Daliak</strain>
    </source>
</reference>